<dbReference type="EMBL" id="JACHIA010000003">
    <property type="protein sequence ID" value="MBB6069910.1"/>
    <property type="molecule type" value="Genomic_DNA"/>
</dbReference>
<keyword evidence="1" id="KW-0812">Transmembrane</keyword>
<feature type="transmembrane region" description="Helical" evidence="1">
    <location>
        <begin position="86"/>
        <end position="107"/>
    </location>
</feature>
<name>A0A841GRV5_9BACT</name>
<evidence type="ECO:0008006" key="4">
    <source>
        <dbReference type="Google" id="ProtNLM"/>
    </source>
</evidence>
<keyword evidence="1" id="KW-0472">Membrane</keyword>
<evidence type="ECO:0000313" key="3">
    <source>
        <dbReference type="Proteomes" id="UP000582837"/>
    </source>
</evidence>
<keyword evidence="3" id="KW-1185">Reference proteome</keyword>
<evidence type="ECO:0000256" key="1">
    <source>
        <dbReference type="SAM" id="Phobius"/>
    </source>
</evidence>
<evidence type="ECO:0000313" key="2">
    <source>
        <dbReference type="EMBL" id="MBB6069910.1"/>
    </source>
</evidence>
<dbReference type="AlphaFoldDB" id="A0A841GRV5"/>
<gene>
    <name evidence="2" type="ORF">HNQ61_001527</name>
</gene>
<reference evidence="2 3" key="1">
    <citation type="submission" date="2020-08" db="EMBL/GenBank/DDBJ databases">
        <title>Genomic Encyclopedia of Type Strains, Phase IV (KMG-IV): sequencing the most valuable type-strain genomes for metagenomic binning, comparative biology and taxonomic classification.</title>
        <authorList>
            <person name="Goeker M."/>
        </authorList>
    </citation>
    <scope>NUCLEOTIDE SEQUENCE [LARGE SCALE GENOMIC DNA]</scope>
    <source>
        <strain evidence="2 3">DSM 29007</strain>
    </source>
</reference>
<dbReference type="RefSeq" id="WP_170039454.1">
    <property type="nucleotide sequence ID" value="NZ_JABDTL010000002.1"/>
</dbReference>
<sequence length="271" mass="28169">MKSCPFCAEEIQDAAVLCRFCGQSLASASPALADTPPASLALAAEPVTAQASASTPLHAPASAGAPAVAGRAFAARPAKPARERRSVVNTAALVAAILLGGVGGGFGMGQLPAVQQSAASLMAGFVASPVRAAAPARAPRAAPRRPPPPIHLNLVRSQTLDLDAGQYVAFQFYLPAERVCTVTGHLAGLEGGNRDVDLFIVDDDGLANFENSREFLPLIGVKKTAAYALRERMKVGRYHVVVSNRFSLFTGKRVQLDAFRAECVVPPNASS</sequence>
<proteinExistence type="predicted"/>
<accession>A0A841GRV5</accession>
<keyword evidence="1" id="KW-1133">Transmembrane helix</keyword>
<organism evidence="2 3">
    <name type="scientific">Longimicrobium terrae</name>
    <dbReference type="NCBI Taxonomy" id="1639882"/>
    <lineage>
        <taxon>Bacteria</taxon>
        <taxon>Pseudomonadati</taxon>
        <taxon>Gemmatimonadota</taxon>
        <taxon>Longimicrobiia</taxon>
        <taxon>Longimicrobiales</taxon>
        <taxon>Longimicrobiaceae</taxon>
        <taxon>Longimicrobium</taxon>
    </lineage>
</organism>
<protein>
    <recommendedName>
        <fullName evidence="4">Zinc ribbon domain-containing protein</fullName>
    </recommendedName>
</protein>
<dbReference type="Proteomes" id="UP000582837">
    <property type="component" value="Unassembled WGS sequence"/>
</dbReference>
<comment type="caution">
    <text evidence="2">The sequence shown here is derived from an EMBL/GenBank/DDBJ whole genome shotgun (WGS) entry which is preliminary data.</text>
</comment>